<dbReference type="Gene3D" id="1.25.40.10">
    <property type="entry name" value="Tetratricopeptide repeat domain"/>
    <property type="match status" value="5"/>
</dbReference>
<dbReference type="PROSITE" id="PS51375">
    <property type="entry name" value="PPR"/>
    <property type="match status" value="6"/>
</dbReference>
<feature type="repeat" description="PPR" evidence="2">
    <location>
        <begin position="427"/>
        <end position="461"/>
    </location>
</feature>
<proteinExistence type="predicted"/>
<sequence length="609" mass="68837">MSIFHMVLRFRFSMQLTRSFSRQLSSFISTTKSHELPRNSISIAAIKELHGHLIRTQKHKDPDHISPVLRSYSLSSSTLRKAQIVFDEIQRPPLYIWNQLIKGFSKSDDPIKAIYIYNDMRNFGLNGNNLTFIFVLKACGRVLDVLQGKKIHPCVFKLGFQSYLFVSNSLMHMYGSCGELGFAQKVFDEMTERDLVTWNSLICGYSQCNKYRELLGVFNAMQVADVRADAVTMVKVIMACNLMCDWKIADSVVDYIETNRVDIDVYLGNTLIDMYGKRGLMDSAQGVFDRMSVRNVVSWNSLVIGYARIGNLVLARKFFDEMPKRDLISWTSMITGYSQAGKFSDAVKYFQEMMLNKIKPNEVTISSVLSSCAHLGMLEMGKEIHEYIIEHNIKADIYVGNSLIDLYCKCGDVNKALQVFQDMSEKDSVSWTAVIAGFAVNGFADSAIHLFEEMLSKNIRPTNGTFVGILLACSHAGLVDKGMEFFQSMEKIHGIIPQMKHYGCVVDLLSRSGELERAYDFILKMTTPPDVVLWRILLSSCKLHKNVALAEIVSSKLLDTDAGNSGNYVLLSDAYAGAERWDASMKYRDLMGENRVQKPSAWSSVEVTR</sequence>
<dbReference type="FunFam" id="1.25.40.10:FF:000348">
    <property type="entry name" value="Pentatricopeptide repeat-containing protein chloroplastic"/>
    <property type="match status" value="1"/>
</dbReference>
<dbReference type="Pfam" id="PF01535">
    <property type="entry name" value="PPR"/>
    <property type="match status" value="4"/>
</dbReference>
<dbReference type="AlphaFoldDB" id="A0A9R0I6B2"/>
<feature type="repeat" description="PPR" evidence="2">
    <location>
        <begin position="93"/>
        <end position="127"/>
    </location>
</feature>
<keyword evidence="1" id="KW-0677">Repeat</keyword>
<organism evidence="3 4">
    <name type="scientific">Spinacia oleracea</name>
    <name type="common">Spinach</name>
    <dbReference type="NCBI Taxonomy" id="3562"/>
    <lineage>
        <taxon>Eukaryota</taxon>
        <taxon>Viridiplantae</taxon>
        <taxon>Streptophyta</taxon>
        <taxon>Embryophyta</taxon>
        <taxon>Tracheophyta</taxon>
        <taxon>Spermatophyta</taxon>
        <taxon>Magnoliopsida</taxon>
        <taxon>eudicotyledons</taxon>
        <taxon>Gunneridae</taxon>
        <taxon>Pentapetalae</taxon>
        <taxon>Caryophyllales</taxon>
        <taxon>Chenopodiaceae</taxon>
        <taxon>Chenopodioideae</taxon>
        <taxon>Anserineae</taxon>
        <taxon>Spinacia</taxon>
    </lineage>
</organism>
<evidence type="ECO:0000256" key="2">
    <source>
        <dbReference type="PROSITE-ProRule" id="PRU00708"/>
    </source>
</evidence>
<dbReference type="PANTHER" id="PTHR47926:SF440">
    <property type="entry name" value="REPEAT-CONTAINING PROTEIN, PUTATIVE-RELATED"/>
    <property type="match status" value="1"/>
</dbReference>
<dbReference type="InterPro" id="IPR002885">
    <property type="entry name" value="PPR_rpt"/>
</dbReference>
<dbReference type="GO" id="GO:0003723">
    <property type="term" value="F:RNA binding"/>
    <property type="evidence" value="ECO:0007669"/>
    <property type="project" value="InterPro"/>
</dbReference>
<reference evidence="4" key="2">
    <citation type="submission" date="2025-08" db="UniProtKB">
        <authorList>
            <consortium name="RefSeq"/>
        </authorList>
    </citation>
    <scope>IDENTIFICATION</scope>
    <source>
        <tissue evidence="4">Leaf</tissue>
    </source>
</reference>
<gene>
    <name evidence="4" type="primary">LOC110782452</name>
</gene>
<dbReference type="PANTHER" id="PTHR47926">
    <property type="entry name" value="PENTATRICOPEPTIDE REPEAT-CONTAINING PROTEIN"/>
    <property type="match status" value="1"/>
</dbReference>
<dbReference type="Pfam" id="PF13041">
    <property type="entry name" value="PPR_2"/>
    <property type="match status" value="2"/>
</dbReference>
<dbReference type="InterPro" id="IPR046960">
    <property type="entry name" value="PPR_At4g14850-like_plant"/>
</dbReference>
<name>A0A9R0I6B2_SPIOL</name>
<dbReference type="FunFam" id="1.25.40.10:FF:000242">
    <property type="entry name" value="Pentatricopeptide repeat-containing protein"/>
    <property type="match status" value="1"/>
</dbReference>
<dbReference type="GO" id="GO:0009451">
    <property type="term" value="P:RNA modification"/>
    <property type="evidence" value="ECO:0007669"/>
    <property type="project" value="InterPro"/>
</dbReference>
<dbReference type="InterPro" id="IPR046848">
    <property type="entry name" value="E_motif"/>
</dbReference>
<dbReference type="OrthoDB" id="185373at2759"/>
<keyword evidence="3" id="KW-1185">Reference proteome</keyword>
<evidence type="ECO:0000313" key="3">
    <source>
        <dbReference type="Proteomes" id="UP000813463"/>
    </source>
</evidence>
<dbReference type="InterPro" id="IPR011990">
    <property type="entry name" value="TPR-like_helical_dom_sf"/>
</dbReference>
<dbReference type="GeneID" id="110782452"/>
<evidence type="ECO:0000256" key="1">
    <source>
        <dbReference type="ARBA" id="ARBA00022737"/>
    </source>
</evidence>
<dbReference type="Pfam" id="PF12854">
    <property type="entry name" value="PPR_1"/>
    <property type="match status" value="1"/>
</dbReference>
<reference evidence="3" key="1">
    <citation type="journal article" date="2021" name="Nat. Commun.">
        <title>Genomic analyses provide insights into spinach domestication and the genetic basis of agronomic traits.</title>
        <authorList>
            <person name="Cai X."/>
            <person name="Sun X."/>
            <person name="Xu C."/>
            <person name="Sun H."/>
            <person name="Wang X."/>
            <person name="Ge C."/>
            <person name="Zhang Z."/>
            <person name="Wang Q."/>
            <person name="Fei Z."/>
            <person name="Jiao C."/>
            <person name="Wang Q."/>
        </authorList>
    </citation>
    <scope>NUCLEOTIDE SEQUENCE [LARGE SCALE GENOMIC DNA]</scope>
    <source>
        <strain evidence="3">cv. Varoflay</strain>
    </source>
</reference>
<feature type="repeat" description="PPR" evidence="2">
    <location>
        <begin position="326"/>
        <end position="360"/>
    </location>
</feature>
<feature type="repeat" description="PPR" evidence="2">
    <location>
        <begin position="194"/>
        <end position="228"/>
    </location>
</feature>
<protein>
    <submittedName>
        <fullName evidence="4">Pentatricopeptide repeat-containing protein At2g29760, chloroplastic</fullName>
    </submittedName>
</protein>
<dbReference type="NCBIfam" id="TIGR00756">
    <property type="entry name" value="PPR"/>
    <property type="match status" value="6"/>
</dbReference>
<dbReference type="FunFam" id="1.25.40.10:FF:000968">
    <property type="entry name" value="Pentatricopeptide repeat-containing protein, mitochondrial"/>
    <property type="match status" value="1"/>
</dbReference>
<dbReference type="Pfam" id="PF20431">
    <property type="entry name" value="E_motif"/>
    <property type="match status" value="1"/>
</dbReference>
<dbReference type="RefSeq" id="XP_021842299.1">
    <property type="nucleotide sequence ID" value="XM_021986607.2"/>
</dbReference>
<feature type="repeat" description="PPR" evidence="2">
    <location>
        <begin position="396"/>
        <end position="426"/>
    </location>
</feature>
<evidence type="ECO:0000313" key="4">
    <source>
        <dbReference type="RefSeq" id="XP_021842299.1"/>
    </source>
</evidence>
<feature type="repeat" description="PPR" evidence="2">
    <location>
        <begin position="295"/>
        <end position="325"/>
    </location>
</feature>
<dbReference type="KEGG" id="soe:110782452"/>
<accession>A0A9R0I6B2</accession>
<dbReference type="Proteomes" id="UP000813463">
    <property type="component" value="Chromosome 3"/>
</dbReference>